<dbReference type="InterPro" id="IPR036565">
    <property type="entry name" value="Mur-like_cat_sf"/>
</dbReference>
<evidence type="ECO:0000256" key="13">
    <source>
        <dbReference type="ARBA" id="ARBA00022909"/>
    </source>
</evidence>
<gene>
    <name evidence="24" type="ORF">GCM10007854_22720</name>
</gene>
<feature type="domain" description="Mur ligase central" evidence="23">
    <location>
        <begin position="46"/>
        <end position="262"/>
    </location>
</feature>
<evidence type="ECO:0000256" key="11">
    <source>
        <dbReference type="ARBA" id="ARBA00022840"/>
    </source>
</evidence>
<evidence type="ECO:0000256" key="2">
    <source>
        <dbReference type="ARBA" id="ARBA00004799"/>
    </source>
</evidence>
<keyword evidence="10 21" id="KW-0547">Nucleotide-binding</keyword>
<evidence type="ECO:0000313" key="25">
    <source>
        <dbReference type="Proteomes" id="UP001161390"/>
    </source>
</evidence>
<dbReference type="SUPFAM" id="SSF53623">
    <property type="entry name" value="MurD-like peptide ligases, catalytic domain"/>
    <property type="match status" value="1"/>
</dbReference>
<comment type="function">
    <text evidence="1">Functions in two distinct reactions of the de novo folate biosynthetic pathway. Catalyzes the addition of a glutamate residue to dihydropteroate (7,8-dihydropteroate or H2Pte) to form dihydrofolate (7,8-dihydrofolate monoglutamate or H2Pte-Glu). Also catalyzes successive additions of L-glutamate to tetrahydrofolate or 10-formyltetrahydrofolate or 5,10-methylenetetrahydrofolate, leading to folylpolyglutamate derivatives.</text>
</comment>
<dbReference type="Pfam" id="PF08245">
    <property type="entry name" value="Mur_ligase_M"/>
    <property type="match status" value="1"/>
</dbReference>
<evidence type="ECO:0000256" key="10">
    <source>
        <dbReference type="ARBA" id="ARBA00022741"/>
    </source>
</evidence>
<evidence type="ECO:0000256" key="12">
    <source>
        <dbReference type="ARBA" id="ARBA00022842"/>
    </source>
</evidence>
<dbReference type="EC" id="6.3.2.17" evidence="6"/>
<dbReference type="PIRSF" id="PIRSF001563">
    <property type="entry name" value="Folylpolyglu_synth"/>
    <property type="match status" value="1"/>
</dbReference>
<evidence type="ECO:0000256" key="21">
    <source>
        <dbReference type="PIRNR" id="PIRNR001563"/>
    </source>
</evidence>
<sequence length="437" mass="46676">MSPLDRALDEFRRLHPRKIDLGLSRIETVLERLDRPQDKLPTSVHIAGTNGKGSTVAFLRAMLEASGARVHVYTSPHLVRFNERIVLAGQEIDDASLIDVLHRVRDANDGAPLSFFEATTAAAFLAFAETPADYAIIEVGLGGRFDATNVFTPAVCAITPIDYDHAEFLGRDIAGIAREKAGIMKPGRPVLSAPQREQVMAVLNVAAKRVGAPLIAWGQDFRAYPENGRLVFETETELMDLPPPALAGGHQVMNAGLAIAVARTLGLARDAVADGLRQAVWPARMQRMGAGPLIDMAHESGADVWLDGGHNPHAARALSTHMASLEGQSARPLILIMGILANKNAGEFLDFFQGLAAGLVAVEIDDHASLSPDVLSELAQSRGMATTIGHNLTDAMQKAINMGEALSRQSADQPVIPPRILICGSLYLAGQVLTANG</sequence>
<comment type="pathway">
    <text evidence="3">Cofactor biosynthesis; tetrahydrofolylpolyglutamate biosynthesis.</text>
</comment>
<evidence type="ECO:0000256" key="14">
    <source>
        <dbReference type="ARBA" id="ARBA00030048"/>
    </source>
</evidence>
<feature type="domain" description="Mur ligase C-terminal" evidence="22">
    <location>
        <begin position="299"/>
        <end position="402"/>
    </location>
</feature>
<comment type="similarity">
    <text evidence="4 21">Belongs to the folylpolyglutamate synthase family.</text>
</comment>
<keyword evidence="8 21" id="KW-0436">Ligase</keyword>
<dbReference type="NCBIfam" id="TIGR01499">
    <property type="entry name" value="folC"/>
    <property type="match status" value="1"/>
</dbReference>
<evidence type="ECO:0000256" key="17">
    <source>
        <dbReference type="ARBA" id="ARBA00047493"/>
    </source>
</evidence>
<dbReference type="PANTHER" id="PTHR11136">
    <property type="entry name" value="FOLYLPOLYGLUTAMATE SYNTHASE-RELATED"/>
    <property type="match status" value="1"/>
</dbReference>
<dbReference type="EMBL" id="BSNJ01000005">
    <property type="protein sequence ID" value="GLQ21317.1"/>
    <property type="molecule type" value="Genomic_DNA"/>
</dbReference>
<evidence type="ECO:0000256" key="20">
    <source>
        <dbReference type="ARBA" id="ARBA00049161"/>
    </source>
</evidence>
<evidence type="ECO:0000256" key="18">
    <source>
        <dbReference type="ARBA" id="ARBA00047808"/>
    </source>
</evidence>
<comment type="catalytic activity">
    <reaction evidence="17">
        <text>(6S)-5,6,7,8-tetrahydrofolyl-(gamma-L-Glu)(n) + L-glutamate + ATP = (6S)-5,6,7,8-tetrahydrofolyl-(gamma-L-Glu)(n+1) + ADP + phosphate + H(+)</text>
        <dbReference type="Rhea" id="RHEA:10580"/>
        <dbReference type="Rhea" id="RHEA-COMP:14738"/>
        <dbReference type="Rhea" id="RHEA-COMP:14740"/>
        <dbReference type="ChEBI" id="CHEBI:15378"/>
        <dbReference type="ChEBI" id="CHEBI:29985"/>
        <dbReference type="ChEBI" id="CHEBI:30616"/>
        <dbReference type="ChEBI" id="CHEBI:43474"/>
        <dbReference type="ChEBI" id="CHEBI:141005"/>
        <dbReference type="ChEBI" id="CHEBI:456216"/>
        <dbReference type="EC" id="6.3.2.17"/>
    </reaction>
</comment>
<dbReference type="InterPro" id="IPR013221">
    <property type="entry name" value="Mur_ligase_cen"/>
</dbReference>
<evidence type="ECO:0000259" key="23">
    <source>
        <dbReference type="Pfam" id="PF08245"/>
    </source>
</evidence>
<comment type="catalytic activity">
    <reaction evidence="18">
        <text>10-formyltetrahydrofolyl-(gamma-L-Glu)(n) + L-glutamate + ATP = 10-formyltetrahydrofolyl-(gamma-L-Glu)(n+1) + ADP + phosphate + H(+)</text>
        <dbReference type="Rhea" id="RHEA:51904"/>
        <dbReference type="Rhea" id="RHEA-COMP:13088"/>
        <dbReference type="Rhea" id="RHEA-COMP:14300"/>
        <dbReference type="ChEBI" id="CHEBI:15378"/>
        <dbReference type="ChEBI" id="CHEBI:29985"/>
        <dbReference type="ChEBI" id="CHEBI:30616"/>
        <dbReference type="ChEBI" id="CHEBI:43474"/>
        <dbReference type="ChEBI" id="CHEBI:134413"/>
        <dbReference type="ChEBI" id="CHEBI:456216"/>
        <dbReference type="EC" id="6.3.2.17"/>
    </reaction>
</comment>
<keyword evidence="13" id="KW-0289">Folate biosynthesis</keyword>
<keyword evidence="25" id="KW-1185">Reference proteome</keyword>
<keyword evidence="11 21" id="KW-0067">ATP-binding</keyword>
<name>A0ABQ5V2W7_9PROT</name>
<evidence type="ECO:0000313" key="24">
    <source>
        <dbReference type="EMBL" id="GLQ21317.1"/>
    </source>
</evidence>
<reference evidence="24" key="1">
    <citation type="journal article" date="2014" name="Int. J. Syst. Evol. Microbiol.">
        <title>Complete genome of a new Firmicutes species belonging to the dominant human colonic microbiota ('Ruminococcus bicirculans') reveals two chromosomes and a selective capacity to utilize plant glucans.</title>
        <authorList>
            <consortium name="NISC Comparative Sequencing Program"/>
            <person name="Wegmann U."/>
            <person name="Louis P."/>
            <person name="Goesmann A."/>
            <person name="Henrissat B."/>
            <person name="Duncan S.H."/>
            <person name="Flint H.J."/>
        </authorList>
    </citation>
    <scope>NUCLEOTIDE SEQUENCE</scope>
    <source>
        <strain evidence="24">NBRC 108216</strain>
    </source>
</reference>
<accession>A0ABQ5V2W7</accession>
<comment type="catalytic activity">
    <reaction evidence="20">
        <text>7,8-dihydropteroate + L-glutamate + ATP = 7,8-dihydrofolate + ADP + phosphate + H(+)</text>
        <dbReference type="Rhea" id="RHEA:23584"/>
        <dbReference type="ChEBI" id="CHEBI:15378"/>
        <dbReference type="ChEBI" id="CHEBI:17839"/>
        <dbReference type="ChEBI" id="CHEBI:29985"/>
        <dbReference type="ChEBI" id="CHEBI:30616"/>
        <dbReference type="ChEBI" id="CHEBI:43474"/>
        <dbReference type="ChEBI" id="CHEBI:57451"/>
        <dbReference type="ChEBI" id="CHEBI:456216"/>
        <dbReference type="EC" id="6.3.2.12"/>
    </reaction>
</comment>
<dbReference type="Gene3D" id="3.90.190.20">
    <property type="entry name" value="Mur ligase, C-terminal domain"/>
    <property type="match status" value="1"/>
</dbReference>
<comment type="catalytic activity">
    <reaction evidence="19">
        <text>(6R)-5,10-methylenetetrahydrofolyl-(gamma-L-Glu)(n) + L-glutamate + ATP = (6R)-5,10-methylenetetrahydrofolyl-(gamma-L-Glu)(n+1) + ADP + phosphate + H(+)</text>
        <dbReference type="Rhea" id="RHEA:51912"/>
        <dbReference type="Rhea" id="RHEA-COMP:13257"/>
        <dbReference type="Rhea" id="RHEA-COMP:13258"/>
        <dbReference type="ChEBI" id="CHEBI:15378"/>
        <dbReference type="ChEBI" id="CHEBI:29985"/>
        <dbReference type="ChEBI" id="CHEBI:30616"/>
        <dbReference type="ChEBI" id="CHEBI:43474"/>
        <dbReference type="ChEBI" id="CHEBI:136572"/>
        <dbReference type="ChEBI" id="CHEBI:456216"/>
        <dbReference type="EC" id="6.3.2.17"/>
    </reaction>
</comment>
<protein>
    <recommendedName>
        <fullName evidence="7">Dihydrofolate synthase/folylpolyglutamate synthase</fullName>
        <ecNumber evidence="5">6.3.2.12</ecNumber>
        <ecNumber evidence="6">6.3.2.17</ecNumber>
    </recommendedName>
    <alternativeName>
        <fullName evidence="16">Folylpoly-gamma-glutamate synthetase-dihydrofolate synthetase</fullName>
    </alternativeName>
    <alternativeName>
        <fullName evidence="14">Folylpolyglutamate synthetase</fullName>
    </alternativeName>
    <alternativeName>
        <fullName evidence="15">Tetrahydrofolylpolyglutamate synthase</fullName>
    </alternativeName>
</protein>
<dbReference type="InterPro" id="IPR001645">
    <property type="entry name" value="Folylpolyglutamate_synth"/>
</dbReference>
<evidence type="ECO:0000256" key="5">
    <source>
        <dbReference type="ARBA" id="ARBA00013023"/>
    </source>
</evidence>
<dbReference type="EC" id="6.3.2.12" evidence="5"/>
<evidence type="ECO:0000256" key="4">
    <source>
        <dbReference type="ARBA" id="ARBA00008276"/>
    </source>
</evidence>
<organism evidence="24 25">
    <name type="scientific">Algimonas porphyrae</name>
    <dbReference type="NCBI Taxonomy" id="1128113"/>
    <lineage>
        <taxon>Bacteria</taxon>
        <taxon>Pseudomonadati</taxon>
        <taxon>Pseudomonadota</taxon>
        <taxon>Alphaproteobacteria</taxon>
        <taxon>Maricaulales</taxon>
        <taxon>Robiginitomaculaceae</taxon>
        <taxon>Algimonas</taxon>
    </lineage>
</organism>
<keyword evidence="12" id="KW-0460">Magnesium</keyword>
<proteinExistence type="inferred from homology"/>
<comment type="pathway">
    <text evidence="2">Cofactor biosynthesis; tetrahydrofolate biosynthesis; 7,8-dihydrofolate from 2-amino-4-hydroxy-6-hydroxymethyl-7,8-dihydropteridine diphosphate and 4-aminobenzoate: step 2/2.</text>
</comment>
<keyword evidence="9" id="KW-0479">Metal-binding</keyword>
<evidence type="ECO:0000256" key="8">
    <source>
        <dbReference type="ARBA" id="ARBA00022598"/>
    </source>
</evidence>
<evidence type="ECO:0000256" key="15">
    <source>
        <dbReference type="ARBA" id="ARBA00030592"/>
    </source>
</evidence>
<dbReference type="InterPro" id="IPR004101">
    <property type="entry name" value="Mur_ligase_C"/>
</dbReference>
<evidence type="ECO:0000256" key="6">
    <source>
        <dbReference type="ARBA" id="ARBA00013025"/>
    </source>
</evidence>
<dbReference type="SUPFAM" id="SSF53244">
    <property type="entry name" value="MurD-like peptide ligases, peptide-binding domain"/>
    <property type="match status" value="1"/>
</dbReference>
<dbReference type="RefSeq" id="WP_284372729.1">
    <property type="nucleotide sequence ID" value="NZ_BSNJ01000005.1"/>
</dbReference>
<dbReference type="Pfam" id="PF02875">
    <property type="entry name" value="Mur_ligase_C"/>
    <property type="match status" value="1"/>
</dbReference>
<evidence type="ECO:0000256" key="7">
    <source>
        <dbReference type="ARBA" id="ARBA00019357"/>
    </source>
</evidence>
<reference evidence="24" key="2">
    <citation type="submission" date="2023-01" db="EMBL/GenBank/DDBJ databases">
        <title>Draft genome sequence of Algimonas porphyrae strain NBRC 108216.</title>
        <authorList>
            <person name="Sun Q."/>
            <person name="Mori K."/>
        </authorList>
    </citation>
    <scope>NUCLEOTIDE SEQUENCE</scope>
    <source>
        <strain evidence="24">NBRC 108216</strain>
    </source>
</reference>
<evidence type="ECO:0000256" key="19">
    <source>
        <dbReference type="ARBA" id="ARBA00049035"/>
    </source>
</evidence>
<dbReference type="PANTHER" id="PTHR11136:SF0">
    <property type="entry name" value="DIHYDROFOLATE SYNTHETASE-RELATED"/>
    <property type="match status" value="1"/>
</dbReference>
<evidence type="ECO:0000256" key="3">
    <source>
        <dbReference type="ARBA" id="ARBA00005150"/>
    </source>
</evidence>
<evidence type="ECO:0000256" key="16">
    <source>
        <dbReference type="ARBA" id="ARBA00032510"/>
    </source>
</evidence>
<evidence type="ECO:0000259" key="22">
    <source>
        <dbReference type="Pfam" id="PF02875"/>
    </source>
</evidence>
<evidence type="ECO:0000256" key="1">
    <source>
        <dbReference type="ARBA" id="ARBA00002714"/>
    </source>
</evidence>
<dbReference type="Proteomes" id="UP001161390">
    <property type="component" value="Unassembled WGS sequence"/>
</dbReference>
<evidence type="ECO:0000256" key="9">
    <source>
        <dbReference type="ARBA" id="ARBA00022723"/>
    </source>
</evidence>
<dbReference type="Gene3D" id="3.40.1190.10">
    <property type="entry name" value="Mur-like, catalytic domain"/>
    <property type="match status" value="1"/>
</dbReference>
<comment type="caution">
    <text evidence="24">The sequence shown here is derived from an EMBL/GenBank/DDBJ whole genome shotgun (WGS) entry which is preliminary data.</text>
</comment>
<dbReference type="InterPro" id="IPR036615">
    <property type="entry name" value="Mur_ligase_C_dom_sf"/>
</dbReference>